<dbReference type="InterPro" id="IPR029033">
    <property type="entry name" value="His_PPase_superfam"/>
</dbReference>
<dbReference type="EMBL" id="MCBR01003697">
    <property type="protein sequence ID" value="RKF80380.1"/>
    <property type="molecule type" value="Genomic_DNA"/>
</dbReference>
<evidence type="ECO:0000256" key="13">
    <source>
        <dbReference type="ARBA" id="ARBA00043748"/>
    </source>
</evidence>
<dbReference type="InterPro" id="IPR033379">
    <property type="entry name" value="Acid_Pase_AS"/>
</dbReference>
<evidence type="ECO:0000256" key="14">
    <source>
        <dbReference type="ARBA" id="ARBA00043788"/>
    </source>
</evidence>
<evidence type="ECO:0000256" key="7">
    <source>
        <dbReference type="ARBA" id="ARBA00023180"/>
    </source>
</evidence>
<gene>
    <name evidence="19" type="ORF">GcC1_036024</name>
</gene>
<comment type="subcellular location">
    <subcellularLocation>
        <location evidence="1">Secreted</location>
    </subcellularLocation>
</comment>
<evidence type="ECO:0000256" key="8">
    <source>
        <dbReference type="ARBA" id="ARBA00041857"/>
    </source>
</evidence>
<keyword evidence="18" id="KW-1133">Transmembrane helix</keyword>
<dbReference type="PROSITE" id="PS00616">
    <property type="entry name" value="HIS_ACID_PHOSPHAT_1"/>
    <property type="match status" value="1"/>
</dbReference>
<evidence type="ECO:0000256" key="15">
    <source>
        <dbReference type="ARBA" id="ARBA00044106"/>
    </source>
</evidence>
<dbReference type="Pfam" id="PF00328">
    <property type="entry name" value="His_Phos_2"/>
    <property type="match status" value="1"/>
</dbReference>
<evidence type="ECO:0000256" key="9">
    <source>
        <dbReference type="ARBA" id="ARBA00042300"/>
    </source>
</evidence>
<organism evidence="19 20">
    <name type="scientific">Golovinomyces cichoracearum</name>
    <dbReference type="NCBI Taxonomy" id="62708"/>
    <lineage>
        <taxon>Eukaryota</taxon>
        <taxon>Fungi</taxon>
        <taxon>Dikarya</taxon>
        <taxon>Ascomycota</taxon>
        <taxon>Pezizomycotina</taxon>
        <taxon>Leotiomycetes</taxon>
        <taxon>Erysiphales</taxon>
        <taxon>Erysiphaceae</taxon>
        <taxon>Golovinomyces</taxon>
    </lineage>
</organism>
<evidence type="ECO:0000313" key="20">
    <source>
        <dbReference type="Proteomes" id="UP000285405"/>
    </source>
</evidence>
<comment type="similarity">
    <text evidence="2">Belongs to the histidine acid phosphatase family.</text>
</comment>
<comment type="catalytic activity">
    <reaction evidence="12">
        <text>1D-myo-inositol 1,2,6-trisphosphate + H2O = 1D-myo-inositol 1,2-bisphosphate + phosphate</text>
        <dbReference type="Rhea" id="RHEA:77131"/>
        <dbReference type="ChEBI" id="CHEBI:15377"/>
        <dbReference type="ChEBI" id="CHEBI:43474"/>
        <dbReference type="ChEBI" id="CHEBI:195537"/>
        <dbReference type="ChEBI" id="CHEBI:195539"/>
    </reaction>
    <physiologicalReaction direction="left-to-right" evidence="12">
        <dbReference type="Rhea" id="RHEA:77132"/>
    </physiologicalReaction>
</comment>
<keyword evidence="4" id="KW-0964">Secreted</keyword>
<sequence>MQSNTNSFLSTSSPRKPDNYSNLSARDYENHNSLTPERRPHTMESLSSVARSSVRSNTHKYGAISESQYELNDSPFTDHYEKFHTEYELKRTKKEKKKWLARIIVGMFVIMMILFYLGSAYVFSAYMKSLNFTTFFLMVLETDACQGRNRRNAKIESCDSVDSGFQCQPNFSHYWGQYSPYFSVPSDINPDVPDQCDISFVQILSRHGARDPTSRKTADYRQLIHEIHKNTTSYNDQYSFIKDYQYMLGADQLSSFGQSQMKNSGIKFYSRYNFIAQKSSPFIRASGQARVIDSAKNWTQGFHQARLQDSRASDDRNYPYKILVISEDPGSNNTLDHGLCRKFEQGPVSDIGKSAKATWASIFAPKITARLNSNMPGVNLTTYQTISFMSLCPFETVAREGDHISPFCGLFTDEEWQAYDYYQTLGKYYKYSSGNPLGPTQGVGFVNELISRMTNIPVKDHTSTNSTLDNDSETFPIGEDTTLYADFSHDNTMISILAALGLYNSTPPLSNSTLLDAISLKGFSTSWTVPFAARTYIEKMKCRDIDGELVRILVNDRVVPLETCGADTLGRCTLSRFIDSLSFAKAGGRWDQC</sequence>
<dbReference type="PROSITE" id="PS00778">
    <property type="entry name" value="HIS_ACID_PHOSPHAT_2"/>
    <property type="match status" value="1"/>
</dbReference>
<dbReference type="GO" id="GO:0003993">
    <property type="term" value="F:acid phosphatase activity"/>
    <property type="evidence" value="ECO:0007669"/>
    <property type="project" value="TreeGrafter"/>
</dbReference>
<evidence type="ECO:0000256" key="4">
    <source>
        <dbReference type="ARBA" id="ARBA00022525"/>
    </source>
</evidence>
<proteinExistence type="inferred from homology"/>
<dbReference type="Proteomes" id="UP000285405">
    <property type="component" value="Unassembled WGS sequence"/>
</dbReference>
<evidence type="ECO:0000313" key="19">
    <source>
        <dbReference type="EMBL" id="RKF80380.1"/>
    </source>
</evidence>
<dbReference type="CDD" id="cd07061">
    <property type="entry name" value="HP_HAP_like"/>
    <property type="match status" value="1"/>
</dbReference>
<accession>A0A420J0Q6</accession>
<dbReference type="Gene3D" id="3.40.50.1240">
    <property type="entry name" value="Phosphoglycerate mutase-like"/>
    <property type="match status" value="1"/>
</dbReference>
<reference evidence="19 20" key="1">
    <citation type="journal article" date="2018" name="BMC Genomics">
        <title>Comparative genome analyses reveal sequence features reflecting distinct modes of host-adaptation between dicot and monocot powdery mildew.</title>
        <authorList>
            <person name="Wu Y."/>
            <person name="Ma X."/>
            <person name="Pan Z."/>
            <person name="Kale S.D."/>
            <person name="Song Y."/>
            <person name="King H."/>
            <person name="Zhang Q."/>
            <person name="Presley C."/>
            <person name="Deng X."/>
            <person name="Wei C.I."/>
            <person name="Xiao S."/>
        </authorList>
    </citation>
    <scope>NUCLEOTIDE SEQUENCE [LARGE SCALE GENOMIC DNA]</scope>
    <source>
        <strain evidence="19">UCSC1</strain>
    </source>
</reference>
<evidence type="ECO:0000256" key="16">
    <source>
        <dbReference type="ARBA" id="ARBA00044262"/>
    </source>
</evidence>
<name>A0A420J0Q6_9PEZI</name>
<keyword evidence="18" id="KW-0472">Membrane</keyword>
<comment type="caution">
    <text evidence="19">The sequence shown here is derived from an EMBL/GenBank/DDBJ whole genome shotgun (WGS) entry which is preliminary data.</text>
</comment>
<dbReference type="PANTHER" id="PTHR20963:SF24">
    <property type="entry name" value="3-PHYTASE B"/>
    <property type="match status" value="1"/>
</dbReference>
<feature type="transmembrane region" description="Helical" evidence="18">
    <location>
        <begin position="99"/>
        <end position="123"/>
    </location>
</feature>
<dbReference type="GO" id="GO:0016158">
    <property type="term" value="F:inositol hexakisphosphate 3-phosphatase activity"/>
    <property type="evidence" value="ECO:0007669"/>
    <property type="project" value="UniProtKB-EC"/>
</dbReference>
<feature type="compositionally biased region" description="Basic and acidic residues" evidence="17">
    <location>
        <begin position="26"/>
        <end position="42"/>
    </location>
</feature>
<evidence type="ECO:0000256" key="1">
    <source>
        <dbReference type="ARBA" id="ARBA00004613"/>
    </source>
</evidence>
<evidence type="ECO:0000256" key="5">
    <source>
        <dbReference type="ARBA" id="ARBA00022801"/>
    </source>
</evidence>
<dbReference type="PANTHER" id="PTHR20963">
    <property type="entry name" value="MULTIPLE INOSITOL POLYPHOSPHATE PHOSPHATASE-RELATED"/>
    <property type="match status" value="1"/>
</dbReference>
<comment type="catalytic activity">
    <reaction evidence="10">
        <text>1D-myo-inositol 1,2,5,6-tetrakisphosphate + H2O = 1D-myo-inositol 1,2,6-trisphosphate + phosphate</text>
        <dbReference type="Rhea" id="RHEA:77119"/>
        <dbReference type="ChEBI" id="CHEBI:15377"/>
        <dbReference type="ChEBI" id="CHEBI:43474"/>
        <dbReference type="ChEBI" id="CHEBI:195535"/>
        <dbReference type="ChEBI" id="CHEBI:195537"/>
    </reaction>
    <physiologicalReaction direction="left-to-right" evidence="10">
        <dbReference type="Rhea" id="RHEA:77120"/>
    </physiologicalReaction>
</comment>
<feature type="compositionally biased region" description="Polar residues" evidence="17">
    <location>
        <begin position="1"/>
        <end position="24"/>
    </location>
</feature>
<evidence type="ECO:0000256" key="2">
    <source>
        <dbReference type="ARBA" id="ARBA00005375"/>
    </source>
</evidence>
<keyword evidence="5" id="KW-0378">Hydrolase</keyword>
<evidence type="ECO:0000256" key="3">
    <source>
        <dbReference type="ARBA" id="ARBA00012632"/>
    </source>
</evidence>
<keyword evidence="18" id="KW-0812">Transmembrane</keyword>
<evidence type="ECO:0000256" key="10">
    <source>
        <dbReference type="ARBA" id="ARBA00043670"/>
    </source>
</evidence>
<protein>
    <recommendedName>
        <fullName evidence="15">Phytase A</fullName>
        <ecNumber evidence="3">3.1.3.8</ecNumber>
    </recommendedName>
    <alternativeName>
        <fullName evidence="16">Histidine acid phosphatase phyA</fullName>
    </alternativeName>
    <alternativeName>
        <fullName evidence="9">Myo-inositol hexakisphosphate phosphohydrolase A</fullName>
    </alternativeName>
    <alternativeName>
        <fullName evidence="8">Myo-inositol-hexaphosphate 3-phosphohydrolase A</fullName>
    </alternativeName>
</protein>
<evidence type="ECO:0000256" key="18">
    <source>
        <dbReference type="SAM" id="Phobius"/>
    </source>
</evidence>
<dbReference type="InterPro" id="IPR000560">
    <property type="entry name" value="His_Pase_clade-2"/>
</dbReference>
<dbReference type="SUPFAM" id="SSF53254">
    <property type="entry name" value="Phosphoglycerate mutase-like"/>
    <property type="match status" value="1"/>
</dbReference>
<comment type="catalytic activity">
    <reaction evidence="14">
        <text>1D-myo-inositol hexakisphosphate + H2O = 1D-myo-inositol 1,2,4,5,6-pentakisphosphate + phosphate</text>
        <dbReference type="Rhea" id="RHEA:16989"/>
        <dbReference type="ChEBI" id="CHEBI:15377"/>
        <dbReference type="ChEBI" id="CHEBI:43474"/>
        <dbReference type="ChEBI" id="CHEBI:57798"/>
        <dbReference type="ChEBI" id="CHEBI:58130"/>
        <dbReference type="EC" id="3.1.3.8"/>
    </reaction>
    <physiologicalReaction direction="left-to-right" evidence="14">
        <dbReference type="Rhea" id="RHEA:16990"/>
    </physiologicalReaction>
</comment>
<keyword evidence="7" id="KW-0325">Glycoprotein</keyword>
<dbReference type="EC" id="3.1.3.8" evidence="3"/>
<dbReference type="GO" id="GO:0005576">
    <property type="term" value="C:extracellular region"/>
    <property type="evidence" value="ECO:0007669"/>
    <property type="project" value="UniProtKB-SubCell"/>
</dbReference>
<comment type="catalytic activity">
    <reaction evidence="11">
        <text>1D-myo-inositol 1,2-bisphosphate + H2O = 1D-myo-inositol 2-phosphate + phosphate</text>
        <dbReference type="Rhea" id="RHEA:77135"/>
        <dbReference type="ChEBI" id="CHEBI:15377"/>
        <dbReference type="ChEBI" id="CHEBI:43474"/>
        <dbReference type="ChEBI" id="CHEBI:84142"/>
        <dbReference type="ChEBI" id="CHEBI:195539"/>
    </reaction>
    <physiologicalReaction direction="left-to-right" evidence="11">
        <dbReference type="Rhea" id="RHEA:77136"/>
    </physiologicalReaction>
</comment>
<keyword evidence="6" id="KW-1015">Disulfide bond</keyword>
<evidence type="ECO:0000256" key="12">
    <source>
        <dbReference type="ARBA" id="ARBA00043721"/>
    </source>
</evidence>
<evidence type="ECO:0000256" key="11">
    <source>
        <dbReference type="ARBA" id="ARBA00043675"/>
    </source>
</evidence>
<dbReference type="AlphaFoldDB" id="A0A420J0Q6"/>
<evidence type="ECO:0000256" key="17">
    <source>
        <dbReference type="SAM" id="MobiDB-lite"/>
    </source>
</evidence>
<dbReference type="FunFam" id="3.40.50.1240:FF:000027">
    <property type="entry name" value="3-phytase A"/>
    <property type="match status" value="1"/>
</dbReference>
<evidence type="ECO:0000256" key="6">
    <source>
        <dbReference type="ARBA" id="ARBA00023157"/>
    </source>
</evidence>
<dbReference type="OrthoDB" id="6509975at2759"/>
<feature type="region of interest" description="Disordered" evidence="17">
    <location>
        <begin position="1"/>
        <end position="53"/>
    </location>
</feature>
<comment type="catalytic activity">
    <reaction evidence="13">
        <text>1D-myo-inositol 1,2,4,5,6-pentakisphosphate + H2O = 1D-myo-inositol 1,2,5,6-tetrakisphosphate + phosphate</text>
        <dbReference type="Rhea" id="RHEA:77115"/>
        <dbReference type="ChEBI" id="CHEBI:15377"/>
        <dbReference type="ChEBI" id="CHEBI:43474"/>
        <dbReference type="ChEBI" id="CHEBI:57798"/>
        <dbReference type="ChEBI" id="CHEBI:195535"/>
    </reaction>
    <physiologicalReaction direction="left-to-right" evidence="13">
        <dbReference type="Rhea" id="RHEA:77116"/>
    </physiologicalReaction>
</comment>